<feature type="region of interest" description="Disordered" evidence="1">
    <location>
        <begin position="44"/>
        <end position="71"/>
    </location>
</feature>
<evidence type="ECO:0000313" key="2">
    <source>
        <dbReference type="EMBL" id="MFC5003286.1"/>
    </source>
</evidence>
<accession>A0ABV9W869</accession>
<evidence type="ECO:0000313" key="3">
    <source>
        <dbReference type="Proteomes" id="UP001595912"/>
    </source>
</evidence>
<dbReference type="Proteomes" id="UP001595912">
    <property type="component" value="Unassembled WGS sequence"/>
</dbReference>
<dbReference type="EMBL" id="JBHSIU010000049">
    <property type="protein sequence ID" value="MFC5003286.1"/>
    <property type="molecule type" value="Genomic_DNA"/>
</dbReference>
<dbReference type="RefSeq" id="WP_380122182.1">
    <property type="nucleotide sequence ID" value="NZ_JBHSIU010000049.1"/>
</dbReference>
<keyword evidence="3" id="KW-1185">Reference proteome</keyword>
<protein>
    <submittedName>
        <fullName evidence="2">Uncharacterized protein</fullName>
    </submittedName>
</protein>
<name>A0ABV9W869_9ACTN</name>
<reference evidence="3" key="1">
    <citation type="journal article" date="2019" name="Int. J. Syst. Evol. Microbiol.">
        <title>The Global Catalogue of Microorganisms (GCM) 10K type strain sequencing project: providing services to taxonomists for standard genome sequencing and annotation.</title>
        <authorList>
            <consortium name="The Broad Institute Genomics Platform"/>
            <consortium name="The Broad Institute Genome Sequencing Center for Infectious Disease"/>
            <person name="Wu L."/>
            <person name="Ma J."/>
        </authorList>
    </citation>
    <scope>NUCLEOTIDE SEQUENCE [LARGE SCALE GENOMIC DNA]</scope>
    <source>
        <strain evidence="3">CGMCC 4.7152</strain>
    </source>
</reference>
<gene>
    <name evidence="2" type="ORF">ACFPIJ_36325</name>
</gene>
<proteinExistence type="predicted"/>
<organism evidence="2 3">
    <name type="scientific">Dactylosporangium cerinum</name>
    <dbReference type="NCBI Taxonomy" id="1434730"/>
    <lineage>
        <taxon>Bacteria</taxon>
        <taxon>Bacillati</taxon>
        <taxon>Actinomycetota</taxon>
        <taxon>Actinomycetes</taxon>
        <taxon>Micromonosporales</taxon>
        <taxon>Micromonosporaceae</taxon>
        <taxon>Dactylosporangium</taxon>
    </lineage>
</organism>
<comment type="caution">
    <text evidence="2">The sequence shown here is derived from an EMBL/GenBank/DDBJ whole genome shotgun (WGS) entry which is preliminary data.</text>
</comment>
<sequence length="222" mass="24707">MTAFIINVTDIVGLARSLEAAAWTVADTIRVILGNLTPEEVAERDAAARRRRERAEQTSAPADPQSDETFRQHTRRLELAAGISRVELRCHQDTWLFVTTWMQYGRYPAGLLSFPDNWWKESYRSRVTELEHDMREISLSGIQVAEILDRLAVTLGLPGTSRPIYLPRAGATDRALARRLYDGIGAIVDLVQPASSDQVSLPPIVIDDRPAALSNETGNAEI</sequence>
<feature type="compositionally biased region" description="Basic and acidic residues" evidence="1">
    <location>
        <begin position="44"/>
        <end position="56"/>
    </location>
</feature>
<evidence type="ECO:0000256" key="1">
    <source>
        <dbReference type="SAM" id="MobiDB-lite"/>
    </source>
</evidence>